<feature type="domain" description="Terminase ATPase subunit N-terminal" evidence="3">
    <location>
        <begin position="8"/>
        <end position="49"/>
    </location>
</feature>
<feature type="compositionally biased region" description="Basic and acidic residues" evidence="2">
    <location>
        <begin position="97"/>
        <end position="107"/>
    </location>
</feature>
<evidence type="ECO:0000259" key="4">
    <source>
        <dbReference type="Pfam" id="PF17289"/>
    </source>
</evidence>
<evidence type="ECO:0000313" key="5">
    <source>
        <dbReference type="EMBL" id="SOB60546.1"/>
    </source>
</evidence>
<keyword evidence="6" id="KW-1185">Reference proteome</keyword>
<name>A0A2C8FEE9_9BACT</name>
<dbReference type="Proteomes" id="UP000219215">
    <property type="component" value="Chromosome DPRO"/>
</dbReference>
<dbReference type="InterPro" id="IPR035421">
    <property type="entry name" value="Terminase_6C"/>
</dbReference>
<dbReference type="Gene3D" id="3.30.420.240">
    <property type="match status" value="1"/>
</dbReference>
<evidence type="ECO:0000259" key="3">
    <source>
        <dbReference type="Pfam" id="PF06056"/>
    </source>
</evidence>
<organism evidence="5 6">
    <name type="scientific">Pseudodesulfovibrio profundus</name>
    <dbReference type="NCBI Taxonomy" id="57320"/>
    <lineage>
        <taxon>Bacteria</taxon>
        <taxon>Pseudomonadati</taxon>
        <taxon>Thermodesulfobacteriota</taxon>
        <taxon>Desulfovibrionia</taxon>
        <taxon>Desulfovibrionales</taxon>
        <taxon>Desulfovibrionaceae</taxon>
    </lineage>
</organism>
<evidence type="ECO:0008006" key="7">
    <source>
        <dbReference type="Google" id="ProtNLM"/>
    </source>
</evidence>
<keyword evidence="1" id="KW-1188">Viral release from host cell</keyword>
<protein>
    <recommendedName>
        <fullName evidence="7">Terminase</fullName>
    </recommendedName>
</protein>
<gene>
    <name evidence="5" type="ORF">DPRO_3630</name>
</gene>
<feature type="region of interest" description="Disordered" evidence="2">
    <location>
        <begin position="97"/>
        <end position="124"/>
    </location>
</feature>
<accession>A0A2C8FEE9</accession>
<dbReference type="Pfam" id="PF17289">
    <property type="entry name" value="Terminase_6C"/>
    <property type="match status" value="1"/>
</dbReference>
<dbReference type="OrthoDB" id="8553810at2"/>
<sequence length="589" mass="68589">MAQHSAEIIAAAKSLYLRGNKIPEIHKEMKIARRTLYHWKEVYNWDDLKINEDAIQCIARRFNLLVERDNKTDGDLKEMDRLHQYMLREREMRLRELESANEEKDGGKPVVGGRKRRPKKKRGKVIKNDVSHLTEKDFKEKFHKDFFEYQHELREAKKVHRSRNILKSRQIGATWYFAQEAFEDAVLTGDNQIFLSATRRQADVFRRYIVAIVKDKFDIELKGTEEIVLHAKHGSASLIFLSTNSKSAQSHSGHVYIDEYFWITKFNELYKVATAMASHKKWRITLFSTPSAVTHEAYDLWTGDRFNRRYKQKGRRQEFPGFKDMQKGVVCPDKTWRKIITLKDAEKGGCDLFDIEYLKIQYSDDEFKNLFMCEFVDELQAVFRLRQLEACMADPEDWDDVDPDVDRPFGNRQVWGGYDPSRNRDDAAFVVLAPPEQPGGKFRVIARFKWVDKSYTWQAEQIKKLTERYNFSHIGIDTTGPGIGVYDIVKSFFPATAIHYSPLIKSQLVLKAKDVIENGRLEWDSVHNDIAHAFLTIRQDTSTTGFITYSAARTASTGHADVAWAIMHALHNEPLNTKYKKKIEIIVGK</sequence>
<proteinExistence type="predicted"/>
<feature type="domain" description="Terminase large subunit gp17-like C-terminal" evidence="4">
    <location>
        <begin position="416"/>
        <end position="572"/>
    </location>
</feature>
<dbReference type="Pfam" id="PF06056">
    <property type="entry name" value="Terminase_5"/>
    <property type="match status" value="1"/>
</dbReference>
<dbReference type="EMBL" id="LT907975">
    <property type="protein sequence ID" value="SOB60546.1"/>
    <property type="molecule type" value="Genomic_DNA"/>
</dbReference>
<dbReference type="InterPro" id="IPR010332">
    <property type="entry name" value="ATPase_terminase-su_N"/>
</dbReference>
<dbReference type="RefSeq" id="WP_097013250.1">
    <property type="nucleotide sequence ID" value="NZ_LT907975.1"/>
</dbReference>
<dbReference type="Gene3D" id="3.40.50.300">
    <property type="entry name" value="P-loop containing nucleotide triphosphate hydrolases"/>
    <property type="match status" value="1"/>
</dbReference>
<reference evidence="6" key="1">
    <citation type="submission" date="2017-09" db="EMBL/GenBank/DDBJ databases">
        <authorList>
            <person name="Regsiter A."/>
            <person name="William W."/>
        </authorList>
    </citation>
    <scope>NUCLEOTIDE SEQUENCE [LARGE SCALE GENOMIC DNA]</scope>
    <source>
        <strain evidence="6">500-1</strain>
    </source>
</reference>
<evidence type="ECO:0000256" key="2">
    <source>
        <dbReference type="SAM" id="MobiDB-lite"/>
    </source>
</evidence>
<dbReference type="InterPro" id="IPR027417">
    <property type="entry name" value="P-loop_NTPase"/>
</dbReference>
<dbReference type="KEGG" id="pprf:DPRO_3630"/>
<evidence type="ECO:0000313" key="6">
    <source>
        <dbReference type="Proteomes" id="UP000219215"/>
    </source>
</evidence>
<feature type="compositionally biased region" description="Basic residues" evidence="2">
    <location>
        <begin position="113"/>
        <end position="124"/>
    </location>
</feature>
<dbReference type="Pfam" id="PF03237">
    <property type="entry name" value="Terminase_6N"/>
    <property type="match status" value="1"/>
</dbReference>
<dbReference type="AlphaFoldDB" id="A0A2C8FEE9"/>
<evidence type="ECO:0000256" key="1">
    <source>
        <dbReference type="ARBA" id="ARBA00022612"/>
    </source>
</evidence>